<name>A0ABN7EAK4_SPIIN</name>
<dbReference type="Proteomes" id="UP001189122">
    <property type="component" value="Unassembled WGS sequence"/>
</dbReference>
<protein>
    <submittedName>
        <fullName evidence="1">Uncharacterized protein</fullName>
    </submittedName>
</protein>
<organism evidence="1 2">
    <name type="scientific">Spirodela intermedia</name>
    <name type="common">Intermediate duckweed</name>
    <dbReference type="NCBI Taxonomy" id="51605"/>
    <lineage>
        <taxon>Eukaryota</taxon>
        <taxon>Viridiplantae</taxon>
        <taxon>Streptophyta</taxon>
        <taxon>Embryophyta</taxon>
        <taxon>Tracheophyta</taxon>
        <taxon>Spermatophyta</taxon>
        <taxon>Magnoliopsida</taxon>
        <taxon>Liliopsida</taxon>
        <taxon>Araceae</taxon>
        <taxon>Lemnoideae</taxon>
        <taxon>Spirodela</taxon>
    </lineage>
</organism>
<evidence type="ECO:0000313" key="2">
    <source>
        <dbReference type="Proteomes" id="UP001189122"/>
    </source>
</evidence>
<comment type="caution">
    <text evidence="1">The sequence shown here is derived from an EMBL/GenBank/DDBJ whole genome shotgun (WGS) entry which is preliminary data.</text>
</comment>
<evidence type="ECO:0000313" key="1">
    <source>
        <dbReference type="EMBL" id="CAA6674382.1"/>
    </source>
</evidence>
<keyword evidence="2" id="KW-1185">Reference proteome</keyword>
<proteinExistence type="predicted"/>
<sequence length="58" mass="7009">MPHTKEISPFALIVRREKLSRGERKKLSKWRWWRGFRGHFFYPPLMPLFGVQGHGDGW</sequence>
<gene>
    <name evidence="1" type="ORF">SI7747_UN020740</name>
</gene>
<dbReference type="EMBL" id="CACRZD030000104">
    <property type="protein sequence ID" value="CAA6674382.1"/>
    <property type="molecule type" value="Genomic_DNA"/>
</dbReference>
<reference evidence="2" key="1">
    <citation type="journal article" date="2020" name="Sci. Rep.">
        <title>Chromosome-scale genome assembly for the duckweed Spirodela intermedia, integrating cytogenetic maps, PacBio and Oxford Nanopore libraries.</title>
        <authorList>
            <person name="Hoang P.T.N."/>
            <person name="Fiebig A."/>
            <person name="Novak P."/>
            <person name="Macas J."/>
            <person name="Cao H.X."/>
            <person name="Stepanenko A."/>
            <person name="Chen G."/>
            <person name="Borisjuk N."/>
            <person name="Scholz U."/>
            <person name="Schubert I."/>
        </authorList>
    </citation>
    <scope>NUCLEOTIDE SEQUENCE [LARGE SCALE GENOMIC DNA]</scope>
</reference>
<accession>A0ABN7EAK4</accession>